<accession>A0A7U9TI06</accession>
<proteinExistence type="predicted"/>
<sequence length="283" mass="29419">MATIQIKRRTTAGTGPLIGTTGTVKAGEPQVDFTGEHLYIAKADKVASVSVPLAEADYLKIPGVAKVDTQIDTKITALNLGTASTKNTGTGSGNVPILDASGKLADSVVPKIAMTNTYVVASQTAMLALSNAQEGDVAVRTDLNKTFILKASPYSTLANWQELLTPTDAVTSVNGSTGVVTISLAGLGGVASTTYNTHVASNLHLTTEQRTILDNVKIAEISDTTGIALASTETAYANSVIIDGLIYYPYVDTGYTPTKITYKLGIDTSKVLQPASIIDGGTY</sequence>
<evidence type="ECO:0000313" key="1">
    <source>
        <dbReference type="EMBL" id="BCR36111.1"/>
    </source>
</evidence>
<name>A0A7U9TI06_9MOLU</name>
<dbReference type="AlphaFoldDB" id="A0A7U9TI06"/>
<dbReference type="Proteomes" id="UP000620133">
    <property type="component" value="Chromosome"/>
</dbReference>
<dbReference type="RefSeq" id="WP_176239574.1">
    <property type="nucleotide sequence ID" value="NZ_AP024412.1"/>
</dbReference>
<evidence type="ECO:0008006" key="3">
    <source>
        <dbReference type="Google" id="ProtNLM"/>
    </source>
</evidence>
<keyword evidence="2" id="KW-1185">Reference proteome</keyword>
<evidence type="ECO:0000313" key="2">
    <source>
        <dbReference type="Proteomes" id="UP000620133"/>
    </source>
</evidence>
<organism evidence="1 2">
    <name type="scientific">Mariniplasma anaerobium</name>
    <dbReference type="NCBI Taxonomy" id="2735436"/>
    <lineage>
        <taxon>Bacteria</taxon>
        <taxon>Bacillati</taxon>
        <taxon>Mycoplasmatota</taxon>
        <taxon>Mollicutes</taxon>
        <taxon>Acholeplasmatales</taxon>
        <taxon>Acholeplasmataceae</taxon>
        <taxon>Mariniplasma</taxon>
    </lineage>
</organism>
<dbReference type="EMBL" id="AP024412">
    <property type="protein sequence ID" value="BCR36111.1"/>
    <property type="molecule type" value="Genomic_DNA"/>
</dbReference>
<reference evidence="1" key="1">
    <citation type="submission" date="2021-01" db="EMBL/GenBank/DDBJ databases">
        <title>Draft genome sequence of Acholeplasmataceae bacterium strain Mahy22.</title>
        <authorList>
            <person name="Watanabe M."/>
            <person name="Kojima H."/>
            <person name="Fukui M."/>
        </authorList>
    </citation>
    <scope>NUCLEOTIDE SEQUENCE</scope>
    <source>
        <strain evidence="1">Mahy22</strain>
    </source>
</reference>
<protein>
    <recommendedName>
        <fullName evidence="3">Major tropism determinant N-terminal domain-containing protein</fullName>
    </recommendedName>
</protein>
<dbReference type="KEGG" id="manr:MPAN_010040"/>
<gene>
    <name evidence="1" type="ORF">MPAN_010040</name>
</gene>